<evidence type="ECO:0000256" key="16">
    <source>
        <dbReference type="RuleBase" id="RU004175"/>
    </source>
</evidence>
<dbReference type="PRINTS" id="PR00083">
    <property type="entry name" value="HOLDHDRGNASE"/>
</dbReference>
<dbReference type="EMBL" id="QMQV01000159">
    <property type="protein sequence ID" value="RLE46942.1"/>
    <property type="molecule type" value="Genomic_DNA"/>
</dbReference>
<comment type="function">
    <text evidence="1 10 11">Catalyzes the sequential NAD-dependent oxidations of L-histidinol to L-histidinaldehyde and then to L-histidine.</text>
</comment>
<dbReference type="InterPro" id="IPR001692">
    <property type="entry name" value="Histidinol_DH_CS"/>
</dbReference>
<comment type="similarity">
    <text evidence="3 10 11 16">Belongs to the histidinol dehydrogenase family.</text>
</comment>
<evidence type="ECO:0000313" key="19">
    <source>
        <dbReference type="Proteomes" id="UP000278475"/>
    </source>
</evidence>
<evidence type="ECO:0000259" key="17">
    <source>
        <dbReference type="PROSITE" id="PS51702"/>
    </source>
</evidence>
<dbReference type="GO" id="GO:0003677">
    <property type="term" value="F:DNA binding"/>
    <property type="evidence" value="ECO:0007669"/>
    <property type="project" value="InterPro"/>
</dbReference>
<dbReference type="PANTHER" id="PTHR21256:SF2">
    <property type="entry name" value="HISTIDINE BIOSYNTHESIS TRIFUNCTIONAL PROTEIN"/>
    <property type="match status" value="1"/>
</dbReference>
<dbReference type="UniPathway" id="UPA00031">
    <property type="reaction ID" value="UER00014"/>
</dbReference>
<dbReference type="Pfam" id="PF00815">
    <property type="entry name" value="Histidinol_dh"/>
    <property type="match status" value="1"/>
</dbReference>
<dbReference type="SUPFAM" id="SSF53720">
    <property type="entry name" value="ALDH-like"/>
    <property type="match status" value="1"/>
</dbReference>
<feature type="binding site" evidence="10 14">
    <location>
        <position position="253"/>
    </location>
    <ligand>
        <name>substrate</name>
    </ligand>
</feature>
<comment type="pathway">
    <text evidence="2 10 11">Amino-acid biosynthesis; L-histidine biosynthesis; L-histidine from 5-phospho-alpha-D-ribose 1-diphosphate: step 9/9.</text>
</comment>
<feature type="binding site" evidence="10 14">
    <location>
        <position position="351"/>
    </location>
    <ligand>
        <name>substrate</name>
    </ligand>
</feature>
<evidence type="ECO:0000313" key="18">
    <source>
        <dbReference type="EMBL" id="RLE46942.1"/>
    </source>
</evidence>
<feature type="binding site" evidence="10 15">
    <location>
        <position position="253"/>
    </location>
    <ligand>
        <name>Zn(2+)</name>
        <dbReference type="ChEBI" id="CHEBI:29105"/>
    </ligand>
</feature>
<evidence type="ECO:0000256" key="12">
    <source>
        <dbReference type="PIRSR" id="PIRSR000099-1"/>
    </source>
</evidence>
<dbReference type="EC" id="1.1.1.23" evidence="4 10"/>
<sequence length="420" mass="45099">MSAKDVERTFAREPQIPYEVMESVKKIVEDVKVRGDKAVLDYTFKFDGIELKPEALVVRRDEMQVVFKAMPPDIANALLKAAENIKKFQEKQLPQNWELEVEPGVFIGQVYRGLGRVGVYVPGGRAGYPSTMLMAVIPAKVAGVEEVIVCTPPLKDGTINPYVLAAAYVAGADVVFKVGGAQAIAAMAFGTETIPKVDKIVGPGNIYVTAAKVLVSDKVAIDMPAGPSEVVVLADEKADLKLVALDLVAQAEHDPMSFVAAIVTSMSMAEALNKEIAEIAKSCEKADIVNSALNNGAIFVVSDVRQGVEVVNCLAPEHLELMCEDADQLVKQVKNAGTVFIGEYSPVALGDYAAGSNHILPTGGYAKVYSALSVRDFIKSIEYVKCTKEGLSKLASTVLSLAKVEGFPNHAKSVEERLKR</sequence>
<dbReference type="GO" id="GO:0051287">
    <property type="term" value="F:NAD binding"/>
    <property type="evidence" value="ECO:0007669"/>
    <property type="project" value="InterPro"/>
</dbReference>
<keyword evidence="6 10" id="KW-0479">Metal-binding</keyword>
<evidence type="ECO:0000256" key="2">
    <source>
        <dbReference type="ARBA" id="ARBA00004940"/>
    </source>
</evidence>
<reference evidence="18 19" key="1">
    <citation type="submission" date="2018-06" db="EMBL/GenBank/DDBJ databases">
        <title>Extensive metabolic versatility and redundancy in microbially diverse, dynamic hydrothermal sediments.</title>
        <authorList>
            <person name="Dombrowski N."/>
            <person name="Teske A."/>
            <person name="Baker B.J."/>
        </authorList>
    </citation>
    <scope>NUCLEOTIDE SEQUENCE [LARGE SCALE GENOMIC DNA]</scope>
    <source>
        <strain evidence="18">B66_G16</strain>
    </source>
</reference>
<evidence type="ECO:0000256" key="8">
    <source>
        <dbReference type="ARBA" id="ARBA00023002"/>
    </source>
</evidence>
<feature type="active site" description="Proton acceptor" evidence="10 12">
    <location>
        <position position="318"/>
    </location>
</feature>
<keyword evidence="10 11" id="KW-0520">NAD</keyword>
<feature type="binding site" evidence="10 15">
    <location>
        <position position="250"/>
    </location>
    <ligand>
        <name>Zn(2+)</name>
        <dbReference type="ChEBI" id="CHEBI:29105"/>
    </ligand>
</feature>
<dbReference type="GO" id="GO:0005737">
    <property type="term" value="C:cytoplasm"/>
    <property type="evidence" value="ECO:0007669"/>
    <property type="project" value="TreeGrafter"/>
</dbReference>
<feature type="binding site" evidence="10 13">
    <location>
        <position position="120"/>
    </location>
    <ligand>
        <name>NAD(+)</name>
        <dbReference type="ChEBI" id="CHEBI:57540"/>
    </ligand>
</feature>
<dbReference type="FunFam" id="3.40.50.1980:FF:000001">
    <property type="entry name" value="Histidinol dehydrogenase"/>
    <property type="match status" value="1"/>
</dbReference>
<dbReference type="NCBIfam" id="TIGR00069">
    <property type="entry name" value="hisD"/>
    <property type="match status" value="1"/>
</dbReference>
<comment type="caution">
    <text evidence="18">The sequence shown here is derived from an EMBL/GenBank/DDBJ whole genome shotgun (WGS) entry which is preliminary data.</text>
</comment>
<feature type="active site" description="Proton acceptor" evidence="10 12">
    <location>
        <position position="317"/>
    </location>
</feature>
<feature type="binding site" evidence="10 14">
    <location>
        <position position="250"/>
    </location>
    <ligand>
        <name>substrate</name>
    </ligand>
</feature>
<organism evidence="18 19">
    <name type="scientific">Thermoproteota archaeon</name>
    <dbReference type="NCBI Taxonomy" id="2056631"/>
    <lineage>
        <taxon>Archaea</taxon>
        <taxon>Thermoproteota</taxon>
    </lineage>
</organism>
<dbReference type="PROSITE" id="PS00611">
    <property type="entry name" value="HISOL_DEHYDROGENASE"/>
    <property type="match status" value="1"/>
</dbReference>
<gene>
    <name evidence="10 18" type="primary">hisD</name>
    <name evidence="18" type="ORF">DRJ31_09510</name>
</gene>
<proteinExistence type="inferred from homology"/>
<feature type="binding site" evidence="10 13">
    <location>
        <position position="182"/>
    </location>
    <ligand>
        <name>NAD(+)</name>
        <dbReference type="ChEBI" id="CHEBI:57540"/>
    </ligand>
</feature>
<name>A0A497EK05_9CREN</name>
<keyword evidence="10 11" id="KW-0028">Amino-acid biosynthesis</keyword>
<evidence type="ECO:0000256" key="5">
    <source>
        <dbReference type="ARBA" id="ARBA00016531"/>
    </source>
</evidence>
<dbReference type="AlphaFoldDB" id="A0A497EK05"/>
<feature type="binding site" evidence="10 14">
    <location>
        <position position="228"/>
    </location>
    <ligand>
        <name>substrate</name>
    </ligand>
</feature>
<comment type="cofactor">
    <cofactor evidence="10 15">
        <name>Zn(2+)</name>
        <dbReference type="ChEBI" id="CHEBI:29105"/>
    </cofactor>
    <text evidence="10 15">Binds 1 zinc ion per subunit.</text>
</comment>
<evidence type="ECO:0000256" key="10">
    <source>
        <dbReference type="HAMAP-Rule" id="MF_01024"/>
    </source>
</evidence>
<evidence type="ECO:0000256" key="14">
    <source>
        <dbReference type="PIRSR" id="PIRSR000099-3"/>
    </source>
</evidence>
<dbReference type="InterPro" id="IPR003314">
    <property type="entry name" value="Mu-type_HTH"/>
</dbReference>
<dbReference type="GO" id="GO:0004399">
    <property type="term" value="F:histidinol dehydrogenase activity"/>
    <property type="evidence" value="ECO:0007669"/>
    <property type="project" value="UniProtKB-UniRule"/>
</dbReference>
<evidence type="ECO:0000256" key="6">
    <source>
        <dbReference type="ARBA" id="ARBA00022723"/>
    </source>
</evidence>
<protein>
    <recommendedName>
        <fullName evidence="5 10">Histidinol dehydrogenase</fullName>
        <shortName evidence="10 11">HDH</shortName>
        <ecNumber evidence="4 10">1.1.1.23</ecNumber>
    </recommendedName>
</protein>
<dbReference type="PIRSF" id="PIRSF000099">
    <property type="entry name" value="Histidinol_dh"/>
    <property type="match status" value="1"/>
</dbReference>
<feature type="binding site" evidence="10 13">
    <location>
        <position position="205"/>
    </location>
    <ligand>
        <name>NAD(+)</name>
        <dbReference type="ChEBI" id="CHEBI:57540"/>
    </ligand>
</feature>
<dbReference type="FunFam" id="3.40.50.1980:FF:000026">
    <property type="entry name" value="Histidinol dehydrogenase"/>
    <property type="match status" value="1"/>
</dbReference>
<feature type="binding site" evidence="10 15">
    <location>
        <position position="410"/>
    </location>
    <ligand>
        <name>Zn(2+)</name>
        <dbReference type="ChEBI" id="CHEBI:29105"/>
    </ligand>
</feature>
<dbReference type="Gene3D" id="3.40.50.1980">
    <property type="entry name" value="Nitrogenase molybdenum iron protein domain"/>
    <property type="match status" value="2"/>
</dbReference>
<dbReference type="GO" id="GO:0000105">
    <property type="term" value="P:L-histidine biosynthetic process"/>
    <property type="evidence" value="ECO:0007669"/>
    <property type="project" value="UniProtKB-UniRule"/>
</dbReference>
<feature type="binding site" evidence="10 15">
    <location>
        <position position="351"/>
    </location>
    <ligand>
        <name>Zn(2+)</name>
        <dbReference type="ChEBI" id="CHEBI:29105"/>
    </ligand>
</feature>
<dbReference type="PANTHER" id="PTHR21256">
    <property type="entry name" value="HISTIDINOL DEHYDROGENASE HDH"/>
    <property type="match status" value="1"/>
</dbReference>
<feature type="domain" description="HTH Mu-type" evidence="17">
    <location>
        <begin position="392"/>
        <end position="420"/>
    </location>
</feature>
<evidence type="ECO:0000256" key="9">
    <source>
        <dbReference type="ARBA" id="ARBA00049489"/>
    </source>
</evidence>
<keyword evidence="10 11" id="KW-0368">Histidine biosynthesis</keyword>
<dbReference type="InterPro" id="IPR022695">
    <property type="entry name" value="Histidinol_DH_monofunct"/>
</dbReference>
<evidence type="ECO:0000256" key="7">
    <source>
        <dbReference type="ARBA" id="ARBA00022833"/>
    </source>
</evidence>
<dbReference type="CDD" id="cd06572">
    <property type="entry name" value="Histidinol_dh"/>
    <property type="match status" value="1"/>
</dbReference>
<evidence type="ECO:0000256" key="3">
    <source>
        <dbReference type="ARBA" id="ARBA00010178"/>
    </source>
</evidence>
<dbReference type="HAMAP" id="MF_01024">
    <property type="entry name" value="HisD"/>
    <property type="match status" value="1"/>
</dbReference>
<keyword evidence="8 10" id="KW-0560">Oxidoreductase</keyword>
<accession>A0A497EK05</accession>
<evidence type="ECO:0000256" key="11">
    <source>
        <dbReference type="PIRNR" id="PIRNR000099"/>
    </source>
</evidence>
<feature type="binding site" evidence="10 14">
    <location>
        <position position="410"/>
    </location>
    <ligand>
        <name>substrate</name>
    </ligand>
</feature>
<dbReference type="PROSITE" id="PS51702">
    <property type="entry name" value="HTH_MU"/>
    <property type="match status" value="1"/>
</dbReference>
<feature type="binding site" evidence="10 14">
    <location>
        <position position="318"/>
    </location>
    <ligand>
        <name>substrate</name>
    </ligand>
</feature>
<dbReference type="InterPro" id="IPR012131">
    <property type="entry name" value="Hstdl_DH"/>
</dbReference>
<dbReference type="Proteomes" id="UP000278475">
    <property type="component" value="Unassembled WGS sequence"/>
</dbReference>
<dbReference type="GO" id="GO:0008270">
    <property type="term" value="F:zinc ion binding"/>
    <property type="evidence" value="ECO:0007669"/>
    <property type="project" value="UniProtKB-UniRule"/>
</dbReference>
<comment type="catalytic activity">
    <reaction evidence="9 10 11">
        <text>L-histidinol + 2 NAD(+) + H2O = L-histidine + 2 NADH + 3 H(+)</text>
        <dbReference type="Rhea" id="RHEA:20641"/>
        <dbReference type="ChEBI" id="CHEBI:15377"/>
        <dbReference type="ChEBI" id="CHEBI:15378"/>
        <dbReference type="ChEBI" id="CHEBI:57540"/>
        <dbReference type="ChEBI" id="CHEBI:57595"/>
        <dbReference type="ChEBI" id="CHEBI:57699"/>
        <dbReference type="ChEBI" id="CHEBI:57945"/>
        <dbReference type="EC" id="1.1.1.23"/>
    </reaction>
</comment>
<evidence type="ECO:0000256" key="4">
    <source>
        <dbReference type="ARBA" id="ARBA00012965"/>
    </source>
</evidence>
<keyword evidence="7 10" id="KW-0862">Zinc</keyword>
<dbReference type="InterPro" id="IPR016161">
    <property type="entry name" value="Ald_DH/histidinol_DH"/>
</dbReference>
<feature type="binding site" evidence="10 14">
    <location>
        <position position="405"/>
    </location>
    <ligand>
        <name>substrate</name>
    </ligand>
</feature>
<evidence type="ECO:0000256" key="1">
    <source>
        <dbReference type="ARBA" id="ARBA00003850"/>
    </source>
</evidence>
<evidence type="ECO:0000256" key="15">
    <source>
        <dbReference type="PIRSR" id="PIRSR000099-4"/>
    </source>
</evidence>
<dbReference type="Gene3D" id="1.20.5.1300">
    <property type="match status" value="1"/>
</dbReference>
<evidence type="ECO:0000256" key="13">
    <source>
        <dbReference type="PIRSR" id="PIRSR000099-2"/>
    </source>
</evidence>